<sequence length="189" mass="20596">MVDSAVPGLIDADTDRSEMGLPSMPGDDPLTERALTEIQERTLVMAGIRADVSAACEGGRVLPKAGHKTLCTVTYRGVELTWDVWVSDVAGSGAGQLYWYDIYPPDSGLLLADAVYGRFWNEHHKTAEELRCDRIPAVKTVELGADTGYACQYLDTADADTPRWVTEEVLADTTGPVFREPEQRDTSGS</sequence>
<evidence type="ECO:0000313" key="2">
    <source>
        <dbReference type="Proteomes" id="UP000630718"/>
    </source>
</evidence>
<comment type="caution">
    <text evidence="1">The sequence shown here is derived from an EMBL/GenBank/DDBJ whole genome shotgun (WGS) entry which is preliminary data.</text>
</comment>
<dbReference type="EMBL" id="BNBI01000003">
    <property type="protein sequence ID" value="GHE92958.1"/>
    <property type="molecule type" value="Genomic_DNA"/>
</dbReference>
<evidence type="ECO:0000313" key="1">
    <source>
        <dbReference type="EMBL" id="GHE92958.1"/>
    </source>
</evidence>
<gene>
    <name evidence="1" type="ORF">GCM10018772_15890</name>
</gene>
<name>A0A919A9X3_9ACTN</name>
<dbReference type="Proteomes" id="UP000630718">
    <property type="component" value="Unassembled WGS sequence"/>
</dbReference>
<keyword evidence="2" id="KW-1185">Reference proteome</keyword>
<reference evidence="1" key="1">
    <citation type="journal article" date="2014" name="Int. J. Syst. Evol. Microbiol.">
        <title>Complete genome sequence of Corynebacterium casei LMG S-19264T (=DSM 44701T), isolated from a smear-ripened cheese.</title>
        <authorList>
            <consortium name="US DOE Joint Genome Institute (JGI-PGF)"/>
            <person name="Walter F."/>
            <person name="Albersmeier A."/>
            <person name="Kalinowski J."/>
            <person name="Ruckert C."/>
        </authorList>
    </citation>
    <scope>NUCLEOTIDE SEQUENCE</scope>
    <source>
        <strain evidence="1">JCM 4477</strain>
    </source>
</reference>
<organism evidence="1 2">
    <name type="scientific">Streptomyces fumanus</name>
    <dbReference type="NCBI Taxonomy" id="67302"/>
    <lineage>
        <taxon>Bacteria</taxon>
        <taxon>Bacillati</taxon>
        <taxon>Actinomycetota</taxon>
        <taxon>Actinomycetes</taxon>
        <taxon>Kitasatosporales</taxon>
        <taxon>Streptomycetaceae</taxon>
        <taxon>Streptomyces</taxon>
    </lineage>
</organism>
<dbReference type="AlphaFoldDB" id="A0A919A9X3"/>
<reference evidence="1" key="2">
    <citation type="submission" date="2020-09" db="EMBL/GenBank/DDBJ databases">
        <authorList>
            <person name="Sun Q."/>
            <person name="Ohkuma M."/>
        </authorList>
    </citation>
    <scope>NUCLEOTIDE SEQUENCE</scope>
    <source>
        <strain evidence="1">JCM 4477</strain>
    </source>
</reference>
<protein>
    <submittedName>
        <fullName evidence="1">Uncharacterized protein</fullName>
    </submittedName>
</protein>
<accession>A0A919A9X3</accession>
<proteinExistence type="predicted"/>